<dbReference type="Proteomes" id="UP000034176">
    <property type="component" value="Unassembled WGS sequence"/>
</dbReference>
<evidence type="ECO:0000313" key="2">
    <source>
        <dbReference type="EMBL" id="KKP57741.1"/>
    </source>
</evidence>
<dbReference type="PANTHER" id="PTHR35333:SF3">
    <property type="entry name" value="BETA-LACTAMASE-TYPE TRANSPEPTIDASE FOLD CONTAINING PROTEIN"/>
    <property type="match status" value="1"/>
</dbReference>
<dbReference type="InterPro" id="IPR045155">
    <property type="entry name" value="Beta-lactam_cat"/>
</dbReference>
<dbReference type="GO" id="GO:0008800">
    <property type="term" value="F:beta-lactamase activity"/>
    <property type="evidence" value="ECO:0007669"/>
    <property type="project" value="InterPro"/>
</dbReference>
<sequence length="145" mass="16495">MMEKSDNTAAYVLSNKIGIDQIQKLINSWGLVQTDMVNNKTSNKDLGLLLAKMYRGQITNQAYTMEMLGMLKNSDFENRIPKYLPDNVIIYHKIGSEIGLIHDVGIIESPSHTYYLGILTNDINDETQTEETIAQISKMVYDFLK</sequence>
<dbReference type="AlphaFoldDB" id="A0A0G0B2A0"/>
<organism evidence="2 3">
    <name type="scientific">Candidatus Gottesmanbacteria bacterium GW2011_GWA1_34_13</name>
    <dbReference type="NCBI Taxonomy" id="1618434"/>
    <lineage>
        <taxon>Bacteria</taxon>
        <taxon>Candidatus Gottesmaniibacteriota</taxon>
    </lineage>
</organism>
<dbReference type="InterPro" id="IPR000871">
    <property type="entry name" value="Beta-lactam_class-A"/>
</dbReference>
<dbReference type="EMBL" id="LBPN01000025">
    <property type="protein sequence ID" value="KKP57741.1"/>
    <property type="molecule type" value="Genomic_DNA"/>
</dbReference>
<feature type="domain" description="Beta-lactamase class A catalytic" evidence="1">
    <location>
        <begin position="1"/>
        <end position="120"/>
    </location>
</feature>
<dbReference type="GO" id="GO:0030655">
    <property type="term" value="P:beta-lactam antibiotic catabolic process"/>
    <property type="evidence" value="ECO:0007669"/>
    <property type="project" value="InterPro"/>
</dbReference>
<dbReference type="STRING" id="1618434.UR52_C0025G0008"/>
<reference evidence="2 3" key="1">
    <citation type="journal article" date="2015" name="Nature">
        <title>rRNA introns, odd ribosomes, and small enigmatic genomes across a large radiation of phyla.</title>
        <authorList>
            <person name="Brown C.T."/>
            <person name="Hug L.A."/>
            <person name="Thomas B.C."/>
            <person name="Sharon I."/>
            <person name="Castelle C.J."/>
            <person name="Singh A."/>
            <person name="Wilkins M.J."/>
            <person name="Williams K.H."/>
            <person name="Banfield J.F."/>
        </authorList>
    </citation>
    <scope>NUCLEOTIDE SEQUENCE [LARGE SCALE GENOMIC DNA]</scope>
</reference>
<evidence type="ECO:0000259" key="1">
    <source>
        <dbReference type="Pfam" id="PF13354"/>
    </source>
</evidence>
<protein>
    <submittedName>
        <fullName evidence="2">Beta-lactamase</fullName>
    </submittedName>
</protein>
<evidence type="ECO:0000313" key="3">
    <source>
        <dbReference type="Proteomes" id="UP000034176"/>
    </source>
</evidence>
<dbReference type="PANTHER" id="PTHR35333">
    <property type="entry name" value="BETA-LACTAMASE"/>
    <property type="match status" value="1"/>
</dbReference>
<comment type="caution">
    <text evidence="2">The sequence shown here is derived from an EMBL/GenBank/DDBJ whole genome shotgun (WGS) entry which is preliminary data.</text>
</comment>
<gene>
    <name evidence="2" type="ORF">UR52_C0025G0008</name>
</gene>
<dbReference type="InterPro" id="IPR012338">
    <property type="entry name" value="Beta-lactam/transpept-like"/>
</dbReference>
<accession>A0A0G0B2A0</accession>
<dbReference type="Gene3D" id="3.40.710.10">
    <property type="entry name" value="DD-peptidase/beta-lactamase superfamily"/>
    <property type="match status" value="1"/>
</dbReference>
<name>A0A0G0B2A0_9BACT</name>
<dbReference type="Pfam" id="PF13354">
    <property type="entry name" value="Beta-lactamase2"/>
    <property type="match status" value="1"/>
</dbReference>
<dbReference type="GO" id="GO:0046677">
    <property type="term" value="P:response to antibiotic"/>
    <property type="evidence" value="ECO:0007669"/>
    <property type="project" value="InterPro"/>
</dbReference>
<proteinExistence type="predicted"/>
<dbReference type="SUPFAM" id="SSF56601">
    <property type="entry name" value="beta-lactamase/transpeptidase-like"/>
    <property type="match status" value="1"/>
</dbReference>